<dbReference type="AlphaFoldDB" id="A0A8C0XPL2"/>
<evidence type="ECO:0000256" key="4">
    <source>
        <dbReference type="ARBA" id="ARBA00022692"/>
    </source>
</evidence>
<dbReference type="PROSITE" id="PS50835">
    <property type="entry name" value="IG_LIKE"/>
    <property type="match status" value="1"/>
</dbReference>
<dbReference type="FunFam" id="2.60.40.10:FF:000356">
    <property type="entry name" value="Low affinity immunoglobulin gamma Fc region receptor III-A"/>
    <property type="match status" value="1"/>
</dbReference>
<sequence length="362" mass="41232">MRQLNDEPKLVYKKWDLLKRKERPQLEKSSRARKPVTWYSGESWVFYGCFNSGLGGGSHWPCISRAFLGELVWFALLLGEGKQSLPKAVVKLEPPWIQVLQEDSVTLRCQGSHDLSNHSTQWFHNGSPIPTQVQPSYEFKAKINDSGEYRCQMIQTSLSDPVHLGVISDWLLLQTPQLVFQEGETILLRCHSWRNNLLNKIIFYQNGKSKKFSHFSGNLSIPKANHSHSGDYYCKANIGKTSYTSQSVTITVQGAMRSFSSLCLWSHFFLFVLTYFWLFLFFLEPTSYTSSQDLLFPASRIFRGAGGMAQVVEHLPSKCEALSSSPSTTKKKKKCFSFLPTAPACPCTFLLCMEQHKDLIRS</sequence>
<comment type="subcellular location">
    <subcellularLocation>
        <location evidence="1">Cell membrane</location>
        <topology evidence="1">Single-pass type I membrane protein</topology>
    </subcellularLocation>
</comment>
<evidence type="ECO:0000256" key="1">
    <source>
        <dbReference type="ARBA" id="ARBA00004251"/>
    </source>
</evidence>
<reference evidence="15" key="1">
    <citation type="submission" date="2023-09" db="UniProtKB">
        <authorList>
            <consortium name="Ensembl"/>
        </authorList>
    </citation>
    <scope>IDENTIFICATION</scope>
</reference>
<dbReference type="GO" id="GO:0009897">
    <property type="term" value="C:external side of plasma membrane"/>
    <property type="evidence" value="ECO:0007669"/>
    <property type="project" value="TreeGrafter"/>
</dbReference>
<gene>
    <name evidence="15" type="primary">Fcgr2a</name>
</gene>
<evidence type="ECO:0000256" key="10">
    <source>
        <dbReference type="ARBA" id="ARBA00023170"/>
    </source>
</evidence>
<name>A0A8C0XPL2_CASCN</name>
<dbReference type="PANTHER" id="PTHR11481:SF97">
    <property type="entry name" value="LOW AFFINITY IMMUNOGLOBULIN GAMMA FC REGION RECEPTOR II-B-RELATED"/>
    <property type="match status" value="1"/>
</dbReference>
<keyword evidence="5" id="KW-0732">Signal</keyword>
<dbReference type="SUPFAM" id="SSF48726">
    <property type="entry name" value="Immunoglobulin"/>
    <property type="match status" value="2"/>
</dbReference>
<dbReference type="InterPro" id="IPR050488">
    <property type="entry name" value="Ig_Fc_receptor"/>
</dbReference>
<evidence type="ECO:0000256" key="5">
    <source>
        <dbReference type="ARBA" id="ARBA00022729"/>
    </source>
</evidence>
<evidence type="ECO:0000256" key="9">
    <source>
        <dbReference type="ARBA" id="ARBA00023157"/>
    </source>
</evidence>
<keyword evidence="12" id="KW-0393">Immunoglobulin domain</keyword>
<evidence type="ECO:0000256" key="7">
    <source>
        <dbReference type="ARBA" id="ARBA00022989"/>
    </source>
</evidence>
<keyword evidence="11" id="KW-0325">Glycoprotein</keyword>
<dbReference type="GO" id="GO:0050766">
    <property type="term" value="P:positive regulation of phagocytosis"/>
    <property type="evidence" value="ECO:0007669"/>
    <property type="project" value="TreeGrafter"/>
</dbReference>
<feature type="transmembrane region" description="Helical" evidence="13">
    <location>
        <begin position="264"/>
        <end position="283"/>
    </location>
</feature>
<dbReference type="Ensembl" id="ENSCCNT00000037890.1">
    <property type="protein sequence ID" value="ENSCCNP00000030043.1"/>
    <property type="gene ID" value="ENSCCNG00000028808.1"/>
</dbReference>
<dbReference type="SMART" id="SM00409">
    <property type="entry name" value="IG"/>
    <property type="match status" value="2"/>
</dbReference>
<protein>
    <recommendedName>
        <fullName evidence="14">Ig-like domain-containing protein</fullName>
    </recommendedName>
</protein>
<dbReference type="GO" id="GO:0001788">
    <property type="term" value="P:antibody-dependent cellular cytotoxicity"/>
    <property type="evidence" value="ECO:0007669"/>
    <property type="project" value="TreeGrafter"/>
</dbReference>
<keyword evidence="6" id="KW-0677">Repeat</keyword>
<dbReference type="GO" id="GO:0019864">
    <property type="term" value="F:IgG binding"/>
    <property type="evidence" value="ECO:0007669"/>
    <property type="project" value="UniProtKB-KW"/>
</dbReference>
<dbReference type="PANTHER" id="PTHR11481">
    <property type="entry name" value="IMMUNOGLOBULIN FC RECEPTOR"/>
    <property type="match status" value="1"/>
</dbReference>
<evidence type="ECO:0000256" key="3">
    <source>
        <dbReference type="ARBA" id="ARBA00022652"/>
    </source>
</evidence>
<evidence type="ECO:0000256" key="11">
    <source>
        <dbReference type="ARBA" id="ARBA00023180"/>
    </source>
</evidence>
<evidence type="ECO:0000256" key="2">
    <source>
        <dbReference type="ARBA" id="ARBA00022475"/>
    </source>
</evidence>
<evidence type="ECO:0000313" key="15">
    <source>
        <dbReference type="Ensembl" id="ENSCCNP00000030043.1"/>
    </source>
</evidence>
<dbReference type="Gene3D" id="2.60.40.10">
    <property type="entry name" value="Immunoglobulins"/>
    <property type="match status" value="2"/>
</dbReference>
<evidence type="ECO:0000256" key="6">
    <source>
        <dbReference type="ARBA" id="ARBA00022737"/>
    </source>
</evidence>
<keyword evidence="3" id="KW-0390">IgG-binding protein</keyword>
<dbReference type="InterPro" id="IPR013783">
    <property type="entry name" value="Ig-like_fold"/>
</dbReference>
<evidence type="ECO:0000256" key="13">
    <source>
        <dbReference type="SAM" id="Phobius"/>
    </source>
</evidence>
<keyword evidence="4 13" id="KW-0812">Transmembrane</keyword>
<evidence type="ECO:0000259" key="14">
    <source>
        <dbReference type="PROSITE" id="PS50835"/>
    </source>
</evidence>
<dbReference type="InterPro" id="IPR003599">
    <property type="entry name" value="Ig_sub"/>
</dbReference>
<evidence type="ECO:0000256" key="8">
    <source>
        <dbReference type="ARBA" id="ARBA00023136"/>
    </source>
</evidence>
<dbReference type="CDD" id="cd05753">
    <property type="entry name" value="Ig2_FcgammaR_like"/>
    <property type="match status" value="1"/>
</dbReference>
<keyword evidence="10" id="KW-0675">Receptor</keyword>
<dbReference type="GO" id="GO:0019770">
    <property type="term" value="F:IgG receptor activity"/>
    <property type="evidence" value="ECO:0007669"/>
    <property type="project" value="TreeGrafter"/>
</dbReference>
<feature type="domain" description="Ig-like" evidence="14">
    <location>
        <begin position="86"/>
        <end position="251"/>
    </location>
</feature>
<dbReference type="InterPro" id="IPR036179">
    <property type="entry name" value="Ig-like_dom_sf"/>
</dbReference>
<dbReference type="InterPro" id="IPR007110">
    <property type="entry name" value="Ig-like_dom"/>
</dbReference>
<keyword evidence="2" id="KW-1003">Cell membrane</keyword>
<proteinExistence type="predicted"/>
<accession>A0A8C0XPL2</accession>
<dbReference type="FunFam" id="2.60.40.10:FF:000217">
    <property type="entry name" value="High affinity immunoglobulin gamma Fc receptor I"/>
    <property type="match status" value="1"/>
</dbReference>
<keyword evidence="9" id="KW-1015">Disulfide bond</keyword>
<keyword evidence="8 13" id="KW-0472">Membrane</keyword>
<evidence type="ECO:0000256" key="12">
    <source>
        <dbReference type="ARBA" id="ARBA00023319"/>
    </source>
</evidence>
<dbReference type="Pfam" id="PF13895">
    <property type="entry name" value="Ig_2"/>
    <property type="match status" value="2"/>
</dbReference>
<dbReference type="GO" id="GO:0032760">
    <property type="term" value="P:positive regulation of tumor necrosis factor production"/>
    <property type="evidence" value="ECO:0007669"/>
    <property type="project" value="TreeGrafter"/>
</dbReference>
<keyword evidence="7 13" id="KW-1133">Transmembrane helix</keyword>
<organism evidence="15">
    <name type="scientific">Castor canadensis</name>
    <name type="common">American beaver</name>
    <dbReference type="NCBI Taxonomy" id="51338"/>
    <lineage>
        <taxon>Eukaryota</taxon>
        <taxon>Metazoa</taxon>
        <taxon>Chordata</taxon>
        <taxon>Craniata</taxon>
        <taxon>Vertebrata</taxon>
        <taxon>Euteleostomi</taxon>
        <taxon>Mammalia</taxon>
        <taxon>Eutheria</taxon>
        <taxon>Euarchontoglires</taxon>
        <taxon>Glires</taxon>
        <taxon>Rodentia</taxon>
        <taxon>Castorimorpha</taxon>
        <taxon>Castoridae</taxon>
        <taxon>Castor</taxon>
    </lineage>
</organism>